<evidence type="ECO:0000313" key="2">
    <source>
        <dbReference type="EMBL" id="KOX68879.1"/>
    </source>
</evidence>
<dbReference type="AlphaFoldDB" id="A0A0M8ZSX6"/>
<protein>
    <submittedName>
        <fullName evidence="2">Uncharacterized protein</fullName>
    </submittedName>
</protein>
<dbReference type="Proteomes" id="UP000053105">
    <property type="component" value="Unassembled WGS sequence"/>
</dbReference>
<name>A0A0M8ZSX6_9HYME</name>
<organism evidence="2 3">
    <name type="scientific">Melipona quadrifasciata</name>
    <dbReference type="NCBI Taxonomy" id="166423"/>
    <lineage>
        <taxon>Eukaryota</taxon>
        <taxon>Metazoa</taxon>
        <taxon>Ecdysozoa</taxon>
        <taxon>Arthropoda</taxon>
        <taxon>Hexapoda</taxon>
        <taxon>Insecta</taxon>
        <taxon>Pterygota</taxon>
        <taxon>Neoptera</taxon>
        <taxon>Endopterygota</taxon>
        <taxon>Hymenoptera</taxon>
        <taxon>Apocrita</taxon>
        <taxon>Aculeata</taxon>
        <taxon>Apoidea</taxon>
        <taxon>Anthophila</taxon>
        <taxon>Apidae</taxon>
        <taxon>Melipona</taxon>
    </lineage>
</organism>
<dbReference type="OrthoDB" id="8045763at2759"/>
<dbReference type="EMBL" id="KQ435912">
    <property type="protein sequence ID" value="KOX68879.1"/>
    <property type="molecule type" value="Genomic_DNA"/>
</dbReference>
<accession>A0A0M8ZSX6</accession>
<evidence type="ECO:0000256" key="1">
    <source>
        <dbReference type="SAM" id="MobiDB-lite"/>
    </source>
</evidence>
<feature type="region of interest" description="Disordered" evidence="1">
    <location>
        <begin position="327"/>
        <end position="365"/>
    </location>
</feature>
<dbReference type="STRING" id="166423.A0A0M8ZSX6"/>
<gene>
    <name evidence="2" type="ORF">WN51_06277</name>
</gene>
<reference evidence="2 3" key="1">
    <citation type="submission" date="2015-07" db="EMBL/GenBank/DDBJ databases">
        <title>The genome of Melipona quadrifasciata.</title>
        <authorList>
            <person name="Pan H."/>
            <person name="Kapheim K."/>
        </authorList>
    </citation>
    <scope>NUCLEOTIDE SEQUENCE [LARGE SCALE GENOMIC DNA]</scope>
    <source>
        <strain evidence="2">0111107301</strain>
        <tissue evidence="2">Whole body</tissue>
    </source>
</reference>
<keyword evidence="3" id="KW-1185">Reference proteome</keyword>
<proteinExistence type="predicted"/>
<feature type="compositionally biased region" description="Polar residues" evidence="1">
    <location>
        <begin position="329"/>
        <end position="344"/>
    </location>
</feature>
<sequence length="445" mass="49649">MPRGRRGPTNRVARLNAVECSGCRVNAGFLCIKKKERVSVKHSVSCKTVLEEMVVLTRHRIGIIIINSSTDKIYRCLIFGFNGLNVGRNDSRKKTAQLVPHALSVQASQVSAKRDCFSSLKCRVFTLLLATVFPVSDRRTEKMKEELRLYYLTALTEFYNNNCQVHDFLMRGVWGDQCSGGGSANDQESRGKGSRAAIPARSTGQVLLGEVDIEVQKDDGNELTTEESFPKKCIVDDNTYSHGQTFHSKIVLSDNVIFMAKLKGKRITNRRRRRERNWVDCERNACSLILGIIPSYDPNSHCLCVAGEVYCWWQNYNPSTDPSAGPSFLPSTTIESNYTPSLEGSTDAVDSLEASGDPAEEPSVEQQGYAEINTTYSTTSQPAPTTCLVMGNRSVSLFRLGSEFQQEYTFDYKENLSHSVQIVNDLTVAPITIQNQIYTKRSEGL</sequence>
<evidence type="ECO:0000313" key="3">
    <source>
        <dbReference type="Proteomes" id="UP000053105"/>
    </source>
</evidence>